<reference evidence="5" key="1">
    <citation type="journal article" date="2013" name="Syst. Appl. Microbiol.">
        <title>New insights into the archaeal diversity of a hypersaline microbial mat obtained by a metagenomic approach.</title>
        <authorList>
            <person name="Lopez-Lopez A."/>
            <person name="Richter M."/>
            <person name="Pena A."/>
            <person name="Tamames J."/>
            <person name="Rossello-Mora R."/>
        </authorList>
    </citation>
    <scope>NUCLEOTIDE SEQUENCE</scope>
</reference>
<dbReference type="Pfam" id="PF00381">
    <property type="entry name" value="PTS-HPr"/>
    <property type="match status" value="1"/>
</dbReference>
<protein>
    <submittedName>
        <fullName evidence="5">Protein containing Phosphotransferase system, phosphocarrier HPr protein domain protein</fullName>
        <ecNumber evidence="5">2.7.-.-</ecNumber>
    </submittedName>
</protein>
<keyword evidence="3" id="KW-0598">Phosphotransferase system</keyword>
<evidence type="ECO:0000259" key="4">
    <source>
        <dbReference type="PROSITE" id="PS51350"/>
    </source>
</evidence>
<accession>M1PR17</accession>
<dbReference type="InterPro" id="IPR000032">
    <property type="entry name" value="HPr-like"/>
</dbReference>
<dbReference type="InterPro" id="IPR002114">
    <property type="entry name" value="PTS_HPr_Ser_P_site"/>
</dbReference>
<dbReference type="NCBIfam" id="TIGR01003">
    <property type="entry name" value="PTS_HPr_family"/>
    <property type="match status" value="1"/>
</dbReference>
<evidence type="ECO:0000256" key="3">
    <source>
        <dbReference type="ARBA" id="ARBA00022683"/>
    </source>
</evidence>
<dbReference type="Gene3D" id="3.30.1340.10">
    <property type="entry name" value="HPr-like"/>
    <property type="match status" value="1"/>
</dbReference>
<dbReference type="PROSITE" id="PS51350">
    <property type="entry name" value="PTS_HPR_DOM"/>
    <property type="match status" value="1"/>
</dbReference>
<dbReference type="InterPro" id="IPR050399">
    <property type="entry name" value="HPr"/>
</dbReference>
<dbReference type="EC" id="2.7.-.-" evidence="5"/>
<sequence>MQKEKTVYIRNEYGLHARPAAQLARKAADYDSEISLVMGDVEADARSVLDILSLAAVQGKSITVRASGPDVDSAIEMVENFFSNSNGDN</sequence>
<feature type="domain" description="HPr" evidence="4">
    <location>
        <begin position="2"/>
        <end position="89"/>
    </location>
</feature>
<dbReference type="PRINTS" id="PR00107">
    <property type="entry name" value="PHOSPHOCPHPR"/>
</dbReference>
<dbReference type="PANTHER" id="PTHR33705">
    <property type="entry name" value="PHOSPHOCARRIER PROTEIN HPR"/>
    <property type="match status" value="1"/>
</dbReference>
<dbReference type="PROSITE" id="PS00369">
    <property type="entry name" value="PTS_HPR_HIS"/>
    <property type="match status" value="1"/>
</dbReference>
<dbReference type="SUPFAM" id="SSF55594">
    <property type="entry name" value="HPr-like"/>
    <property type="match status" value="1"/>
</dbReference>
<name>M1PR17_9ZZZZ</name>
<evidence type="ECO:0000313" key="5">
    <source>
        <dbReference type="EMBL" id="AGF93660.1"/>
    </source>
</evidence>
<comment type="subcellular location">
    <subcellularLocation>
        <location evidence="1">Cytoplasm</location>
    </subcellularLocation>
</comment>
<dbReference type="InterPro" id="IPR001020">
    <property type="entry name" value="PTS_HPr_His_P_site"/>
</dbReference>
<gene>
    <name evidence="5" type="ORF">FLSS-16_0001</name>
</gene>
<keyword evidence="5" id="KW-0808">Transferase</keyword>
<organism evidence="5">
    <name type="scientific">uncultured organism</name>
    <dbReference type="NCBI Taxonomy" id="155900"/>
    <lineage>
        <taxon>unclassified sequences</taxon>
        <taxon>environmental samples</taxon>
    </lineage>
</organism>
<evidence type="ECO:0000256" key="2">
    <source>
        <dbReference type="ARBA" id="ARBA00022490"/>
    </source>
</evidence>
<proteinExistence type="predicted"/>
<dbReference type="InterPro" id="IPR035895">
    <property type="entry name" value="HPr-like_sf"/>
</dbReference>
<dbReference type="PANTHER" id="PTHR33705:SF2">
    <property type="entry name" value="PHOSPHOCARRIER PROTEIN NPR"/>
    <property type="match status" value="1"/>
</dbReference>
<dbReference type="GO" id="GO:0016740">
    <property type="term" value="F:transferase activity"/>
    <property type="evidence" value="ECO:0007669"/>
    <property type="project" value="UniProtKB-KW"/>
</dbReference>
<keyword evidence="2" id="KW-0963">Cytoplasm</keyword>
<dbReference type="PROSITE" id="PS00589">
    <property type="entry name" value="PTS_HPR_SER"/>
    <property type="match status" value="1"/>
</dbReference>
<dbReference type="GO" id="GO:0009401">
    <property type="term" value="P:phosphoenolpyruvate-dependent sugar phosphotransferase system"/>
    <property type="evidence" value="ECO:0007669"/>
    <property type="project" value="UniProtKB-KW"/>
</dbReference>
<dbReference type="EMBL" id="JX684102">
    <property type="protein sequence ID" value="AGF93660.1"/>
    <property type="molecule type" value="Genomic_DNA"/>
</dbReference>
<dbReference type="CDD" id="cd00367">
    <property type="entry name" value="PTS-HPr_like"/>
    <property type="match status" value="1"/>
</dbReference>
<dbReference type="AlphaFoldDB" id="M1PR17"/>
<evidence type="ECO:0000256" key="1">
    <source>
        <dbReference type="ARBA" id="ARBA00004496"/>
    </source>
</evidence>